<dbReference type="AlphaFoldDB" id="A0A1I0BHN7"/>
<feature type="transmembrane region" description="Helical" evidence="1">
    <location>
        <begin position="212"/>
        <end position="230"/>
    </location>
</feature>
<feature type="transmembrane region" description="Helical" evidence="1">
    <location>
        <begin position="157"/>
        <end position="176"/>
    </location>
</feature>
<evidence type="ECO:0000313" key="3">
    <source>
        <dbReference type="Proteomes" id="UP000199568"/>
    </source>
</evidence>
<evidence type="ECO:0000313" key="2">
    <source>
        <dbReference type="EMBL" id="SET06395.1"/>
    </source>
</evidence>
<keyword evidence="1" id="KW-1133">Transmembrane helix</keyword>
<name>A0A1I0BHN7_9FIRM</name>
<gene>
    <name evidence="2" type="ORF">SAMN05660297_01273</name>
</gene>
<protein>
    <submittedName>
        <fullName evidence="2">Uncharacterized protein</fullName>
    </submittedName>
</protein>
<reference evidence="2 3" key="1">
    <citation type="submission" date="2016-10" db="EMBL/GenBank/DDBJ databases">
        <authorList>
            <person name="de Groot N.N."/>
        </authorList>
    </citation>
    <scope>NUCLEOTIDE SEQUENCE [LARGE SCALE GENOMIC DNA]</scope>
    <source>
        <strain evidence="2 3">DSM 18979</strain>
    </source>
</reference>
<evidence type="ECO:0000256" key="1">
    <source>
        <dbReference type="SAM" id="Phobius"/>
    </source>
</evidence>
<keyword evidence="1" id="KW-0472">Membrane</keyword>
<dbReference type="OrthoDB" id="5457281at2"/>
<feature type="transmembrane region" description="Helical" evidence="1">
    <location>
        <begin position="61"/>
        <end position="82"/>
    </location>
</feature>
<keyword evidence="3" id="KW-1185">Reference proteome</keyword>
<keyword evidence="1" id="KW-0812">Transmembrane</keyword>
<feature type="transmembrane region" description="Helical" evidence="1">
    <location>
        <begin position="236"/>
        <end position="257"/>
    </location>
</feature>
<feature type="transmembrane region" description="Helical" evidence="1">
    <location>
        <begin position="182"/>
        <end position="200"/>
    </location>
</feature>
<feature type="transmembrane region" description="Helical" evidence="1">
    <location>
        <begin position="119"/>
        <end position="137"/>
    </location>
</feature>
<dbReference type="EMBL" id="FOHU01000004">
    <property type="protein sequence ID" value="SET06395.1"/>
    <property type="molecule type" value="Genomic_DNA"/>
</dbReference>
<sequence length="274" mass="30098">MENLTIIKLLLSFFIIVSLAEISKRVSPQLGGTLSGLPLGAGLSIYFISYEQGIDFTIQGIPWGIAGLSASIFFCFVYFLIVRSRLSNNKFTSIIIASIAGIISFLAFGLLISSIEMNMLRATLIFMLTFILNIFIINRLIDLEETVNKSTTTFVQLAMRGIVVGLILLFITGVASMVGSRWAVILSAFPSTLFPLLLVVHYEAGSKSVQSVIHAFSYSISTLVVFYFSVMHFVPIFGLNIGFLLIYAVCIIYIVAFKKIQAAVKLSQLKSKAS</sequence>
<feature type="transmembrane region" description="Helical" evidence="1">
    <location>
        <begin position="30"/>
        <end position="49"/>
    </location>
</feature>
<accession>A0A1I0BHN7</accession>
<organism evidence="2 3">
    <name type="scientific">Natronincola peptidivorans</name>
    <dbReference type="NCBI Taxonomy" id="426128"/>
    <lineage>
        <taxon>Bacteria</taxon>
        <taxon>Bacillati</taxon>
        <taxon>Bacillota</taxon>
        <taxon>Clostridia</taxon>
        <taxon>Peptostreptococcales</taxon>
        <taxon>Natronincolaceae</taxon>
        <taxon>Natronincola</taxon>
    </lineage>
</organism>
<proteinExistence type="predicted"/>
<feature type="transmembrane region" description="Helical" evidence="1">
    <location>
        <begin position="6"/>
        <end position="23"/>
    </location>
</feature>
<feature type="transmembrane region" description="Helical" evidence="1">
    <location>
        <begin position="94"/>
        <end position="113"/>
    </location>
</feature>
<dbReference type="RefSeq" id="WP_090441007.1">
    <property type="nucleotide sequence ID" value="NZ_FOHU01000004.1"/>
</dbReference>
<dbReference type="Proteomes" id="UP000199568">
    <property type="component" value="Unassembled WGS sequence"/>
</dbReference>